<dbReference type="SUPFAM" id="SSF54768">
    <property type="entry name" value="dsRNA-binding domain-like"/>
    <property type="match status" value="2"/>
</dbReference>
<name>A0A482WTS4_LAOST</name>
<dbReference type="InterPro" id="IPR014720">
    <property type="entry name" value="dsRBD_dom"/>
</dbReference>
<feature type="compositionally biased region" description="Low complexity" evidence="2">
    <location>
        <begin position="64"/>
        <end position="106"/>
    </location>
</feature>
<dbReference type="InParanoid" id="A0A482WTS4"/>
<organism evidence="4 5">
    <name type="scientific">Laodelphax striatellus</name>
    <name type="common">Small brown planthopper</name>
    <name type="synonym">Delphax striatella</name>
    <dbReference type="NCBI Taxonomy" id="195883"/>
    <lineage>
        <taxon>Eukaryota</taxon>
        <taxon>Metazoa</taxon>
        <taxon>Ecdysozoa</taxon>
        <taxon>Arthropoda</taxon>
        <taxon>Hexapoda</taxon>
        <taxon>Insecta</taxon>
        <taxon>Pterygota</taxon>
        <taxon>Neoptera</taxon>
        <taxon>Paraneoptera</taxon>
        <taxon>Hemiptera</taxon>
        <taxon>Auchenorrhyncha</taxon>
        <taxon>Fulgoroidea</taxon>
        <taxon>Delphacidae</taxon>
        <taxon>Criomorphinae</taxon>
        <taxon>Laodelphax</taxon>
    </lineage>
</organism>
<dbReference type="Proteomes" id="UP000291343">
    <property type="component" value="Unassembled WGS sequence"/>
</dbReference>
<dbReference type="EMBL" id="QKKF02026142">
    <property type="protein sequence ID" value="RZF36571.1"/>
    <property type="molecule type" value="Genomic_DNA"/>
</dbReference>
<dbReference type="AlphaFoldDB" id="A0A482WTS4"/>
<protein>
    <recommendedName>
        <fullName evidence="3">DRBM domain-containing protein</fullName>
    </recommendedName>
</protein>
<keyword evidence="1" id="KW-0694">RNA-binding</keyword>
<feature type="compositionally biased region" description="Low complexity" evidence="2">
    <location>
        <begin position="24"/>
        <end position="37"/>
    </location>
</feature>
<dbReference type="PROSITE" id="PS50137">
    <property type="entry name" value="DS_RBD"/>
    <property type="match status" value="1"/>
</dbReference>
<feature type="compositionally biased region" description="Low complexity" evidence="2">
    <location>
        <begin position="131"/>
        <end position="148"/>
    </location>
</feature>
<keyword evidence="5" id="KW-1185">Reference proteome</keyword>
<gene>
    <name evidence="4" type="ORF">LSTR_LSTR010682</name>
</gene>
<feature type="compositionally biased region" description="Polar residues" evidence="2">
    <location>
        <begin position="44"/>
        <end position="63"/>
    </location>
</feature>
<dbReference type="SMART" id="SM00358">
    <property type="entry name" value="DSRM"/>
    <property type="match status" value="2"/>
</dbReference>
<dbReference type="Pfam" id="PF00035">
    <property type="entry name" value="dsrm"/>
    <property type="match status" value="1"/>
</dbReference>
<reference evidence="4 5" key="1">
    <citation type="journal article" date="2017" name="Gigascience">
        <title>Genome sequence of the small brown planthopper, Laodelphax striatellus.</title>
        <authorList>
            <person name="Zhu J."/>
            <person name="Jiang F."/>
            <person name="Wang X."/>
            <person name="Yang P."/>
            <person name="Bao Y."/>
            <person name="Zhao W."/>
            <person name="Wang W."/>
            <person name="Lu H."/>
            <person name="Wang Q."/>
            <person name="Cui N."/>
            <person name="Li J."/>
            <person name="Chen X."/>
            <person name="Luo L."/>
            <person name="Yu J."/>
            <person name="Kang L."/>
            <person name="Cui F."/>
        </authorList>
    </citation>
    <scope>NUCLEOTIDE SEQUENCE [LARGE SCALE GENOMIC DNA]</scope>
    <source>
        <strain evidence="4">Lst14</strain>
    </source>
</reference>
<feature type="region of interest" description="Disordered" evidence="2">
    <location>
        <begin position="249"/>
        <end position="293"/>
    </location>
</feature>
<dbReference type="GO" id="GO:0003723">
    <property type="term" value="F:RNA binding"/>
    <property type="evidence" value="ECO:0007669"/>
    <property type="project" value="UniProtKB-UniRule"/>
</dbReference>
<proteinExistence type="predicted"/>
<dbReference type="FunCoup" id="A0A482WTS4">
    <property type="interactions" value="4"/>
</dbReference>
<sequence length="427" mass="45719">MSYNTRRSGNMQSPQVQYHQGPNTPQGRGTPQRPGGPNAAYASHFSTPVAYNTQPGYNTVQNKPQPAAAAAIVQQPPQQQQQPPAVTVQPPKVAVQPAAVAMQSAAAPPPPPPPPPQQQPAPVVKMDAEDAGTNGASTAATPAASSGGVKPAWMKKGVKVNKVQKRRRQNARLRKMLVPKNALMAINEICPGPKFLVQEHTNALNQTIYSVRVEVDGKVHSGQSINKTHAKQMACENALKDILVTRMQTQNAQPASGPSGPGDCFSQDQEDAAADKDDTMSNDGSSRGGAKLPEDDMPWGCLASFALHKLFLEWQSQGVEIPLAAAQPVVRKMRAPMPHKSATPNSMIGVRKIPEDAHKKHPVLMLNHLQPGLQYSERVDGAMPNAVFVFSVNIEGQEFTGSGTTKKEAKKECAKAALVKFGIVSEY</sequence>
<feature type="region of interest" description="Disordered" evidence="2">
    <location>
        <begin position="131"/>
        <end position="150"/>
    </location>
</feature>
<evidence type="ECO:0000256" key="2">
    <source>
        <dbReference type="SAM" id="MobiDB-lite"/>
    </source>
</evidence>
<evidence type="ECO:0000256" key="1">
    <source>
        <dbReference type="PROSITE-ProRule" id="PRU00266"/>
    </source>
</evidence>
<evidence type="ECO:0000259" key="3">
    <source>
        <dbReference type="PROSITE" id="PS50137"/>
    </source>
</evidence>
<accession>A0A482WTS4</accession>
<dbReference type="STRING" id="195883.A0A482WTS4"/>
<dbReference type="OrthoDB" id="6363432at2759"/>
<evidence type="ECO:0000313" key="5">
    <source>
        <dbReference type="Proteomes" id="UP000291343"/>
    </source>
</evidence>
<dbReference type="GO" id="GO:0010468">
    <property type="term" value="P:regulation of gene expression"/>
    <property type="evidence" value="ECO:0007669"/>
    <property type="project" value="UniProtKB-ARBA"/>
</dbReference>
<feature type="domain" description="DRBM" evidence="3">
    <location>
        <begin position="388"/>
        <end position="423"/>
    </location>
</feature>
<dbReference type="Gene3D" id="3.30.160.20">
    <property type="match status" value="2"/>
</dbReference>
<feature type="compositionally biased region" description="Polar residues" evidence="2">
    <location>
        <begin position="1"/>
        <end position="23"/>
    </location>
</feature>
<feature type="region of interest" description="Disordered" evidence="2">
    <location>
        <begin position="1"/>
        <end position="124"/>
    </location>
</feature>
<feature type="compositionally biased region" description="Pro residues" evidence="2">
    <location>
        <begin position="107"/>
        <end position="119"/>
    </location>
</feature>
<comment type="caution">
    <text evidence="4">The sequence shown here is derived from an EMBL/GenBank/DDBJ whole genome shotgun (WGS) entry which is preliminary data.</text>
</comment>
<evidence type="ECO:0000313" key="4">
    <source>
        <dbReference type="EMBL" id="RZF36571.1"/>
    </source>
</evidence>